<proteinExistence type="predicted"/>
<gene>
    <name evidence="1" type="ORF">SAMN02745166_04994</name>
</gene>
<sequence>MFIVTPRVFFARLTEPEKVALFTACLSDATILRWVVEFAMSERIRSDNADLVTGLQALVTAGLLTAERQTELLA</sequence>
<evidence type="ECO:0000313" key="1">
    <source>
        <dbReference type="EMBL" id="SKB08688.1"/>
    </source>
</evidence>
<evidence type="ECO:0000313" key="2">
    <source>
        <dbReference type="Proteomes" id="UP000190774"/>
    </source>
</evidence>
<organism evidence="1 2">
    <name type="scientific">Prosthecobacter debontii</name>
    <dbReference type="NCBI Taxonomy" id="48467"/>
    <lineage>
        <taxon>Bacteria</taxon>
        <taxon>Pseudomonadati</taxon>
        <taxon>Verrucomicrobiota</taxon>
        <taxon>Verrucomicrobiia</taxon>
        <taxon>Verrucomicrobiales</taxon>
        <taxon>Verrucomicrobiaceae</taxon>
        <taxon>Prosthecobacter</taxon>
    </lineage>
</organism>
<dbReference type="RefSeq" id="WP_078816104.1">
    <property type="nucleotide sequence ID" value="NZ_FUYE01000029.1"/>
</dbReference>
<name>A0A1T4Z489_9BACT</name>
<accession>A0A1T4Z489</accession>
<keyword evidence="2" id="KW-1185">Reference proteome</keyword>
<dbReference type="EMBL" id="FUYE01000029">
    <property type="protein sequence ID" value="SKB08688.1"/>
    <property type="molecule type" value="Genomic_DNA"/>
</dbReference>
<protein>
    <submittedName>
        <fullName evidence="1">Uncharacterized protein</fullName>
    </submittedName>
</protein>
<dbReference type="AlphaFoldDB" id="A0A1T4Z489"/>
<dbReference type="Proteomes" id="UP000190774">
    <property type="component" value="Unassembled WGS sequence"/>
</dbReference>
<reference evidence="2" key="1">
    <citation type="submission" date="2017-02" db="EMBL/GenBank/DDBJ databases">
        <authorList>
            <person name="Varghese N."/>
            <person name="Submissions S."/>
        </authorList>
    </citation>
    <scope>NUCLEOTIDE SEQUENCE [LARGE SCALE GENOMIC DNA]</scope>
    <source>
        <strain evidence="2">ATCC 700200</strain>
    </source>
</reference>
<dbReference type="STRING" id="48467.SAMN02745166_04994"/>